<keyword evidence="2" id="KW-0472">Membrane</keyword>
<comment type="caution">
    <text evidence="3">The sequence shown here is derived from an EMBL/GenBank/DDBJ whole genome shotgun (WGS) entry which is preliminary data.</text>
</comment>
<organism evidence="3 4">
    <name type="scientific">Chondromyces apiculatus DSM 436</name>
    <dbReference type="NCBI Taxonomy" id="1192034"/>
    <lineage>
        <taxon>Bacteria</taxon>
        <taxon>Pseudomonadati</taxon>
        <taxon>Myxococcota</taxon>
        <taxon>Polyangia</taxon>
        <taxon>Polyangiales</taxon>
        <taxon>Polyangiaceae</taxon>
        <taxon>Chondromyces</taxon>
    </lineage>
</organism>
<dbReference type="Proteomes" id="UP000019678">
    <property type="component" value="Unassembled WGS sequence"/>
</dbReference>
<name>A0A017SVT3_9BACT</name>
<keyword evidence="4" id="KW-1185">Reference proteome</keyword>
<dbReference type="RefSeq" id="WP_156041501.1">
    <property type="nucleotide sequence ID" value="NZ_ASRX01000090.1"/>
</dbReference>
<evidence type="ECO:0000313" key="4">
    <source>
        <dbReference type="Proteomes" id="UP000019678"/>
    </source>
</evidence>
<dbReference type="AlphaFoldDB" id="A0A017SVT3"/>
<proteinExistence type="predicted"/>
<dbReference type="STRING" id="1192034.CAP_8730"/>
<keyword evidence="2" id="KW-1133">Transmembrane helix</keyword>
<reference evidence="3 4" key="1">
    <citation type="submission" date="2013-05" db="EMBL/GenBank/DDBJ databases">
        <title>Genome assembly of Chondromyces apiculatus DSM 436.</title>
        <authorList>
            <person name="Sharma G."/>
            <person name="Khatri I."/>
            <person name="Kaur C."/>
            <person name="Mayilraj S."/>
            <person name="Subramanian S."/>
        </authorList>
    </citation>
    <scope>NUCLEOTIDE SEQUENCE [LARGE SCALE GENOMIC DNA]</scope>
    <source>
        <strain evidence="3 4">DSM 436</strain>
    </source>
</reference>
<dbReference type="OrthoDB" id="9986592at2"/>
<sequence length="228" mass="22065">MAAAQRRDSAPPPVVLPGENPALDAALARLRQERVGSAAVDAGLKASSTGAVASGGAASTEVALPFVNGGTLGTALAQPATRVPATRLPAAGEARRGAASRGATGWWVVGLSSLAIVGTVVVMTLAVLGGRGEAKVPSSATADGHPMATAQDAPPPGSASALTPSALPASPAPAASAALPAPLPSAHASSAPAFSTGASSSSLRASTAVPRGTGEPSRTQLPQPRVRF</sequence>
<feature type="region of interest" description="Disordered" evidence="1">
    <location>
        <begin position="134"/>
        <end position="228"/>
    </location>
</feature>
<accession>A0A017SVT3</accession>
<feature type="compositionally biased region" description="Low complexity" evidence="1">
    <location>
        <begin position="158"/>
        <end position="208"/>
    </location>
</feature>
<feature type="transmembrane region" description="Helical" evidence="2">
    <location>
        <begin position="105"/>
        <end position="128"/>
    </location>
</feature>
<evidence type="ECO:0000256" key="2">
    <source>
        <dbReference type="SAM" id="Phobius"/>
    </source>
</evidence>
<protein>
    <submittedName>
        <fullName evidence="3">Uncharacterized protein</fullName>
    </submittedName>
</protein>
<dbReference type="EMBL" id="ASRX01000090">
    <property type="protein sequence ID" value="EYF01073.1"/>
    <property type="molecule type" value="Genomic_DNA"/>
</dbReference>
<keyword evidence="2" id="KW-0812">Transmembrane</keyword>
<evidence type="ECO:0000256" key="1">
    <source>
        <dbReference type="SAM" id="MobiDB-lite"/>
    </source>
</evidence>
<evidence type="ECO:0000313" key="3">
    <source>
        <dbReference type="EMBL" id="EYF01073.1"/>
    </source>
</evidence>
<gene>
    <name evidence="3" type="ORF">CAP_8730</name>
</gene>